<reference evidence="2" key="1">
    <citation type="journal article" date="2021" name="PeerJ">
        <title>Extensive microbial diversity within the chicken gut microbiome revealed by metagenomics and culture.</title>
        <authorList>
            <person name="Gilroy R."/>
            <person name="Ravi A."/>
            <person name="Getino M."/>
            <person name="Pursley I."/>
            <person name="Horton D.L."/>
            <person name="Alikhan N.F."/>
            <person name="Baker D."/>
            <person name="Gharbi K."/>
            <person name="Hall N."/>
            <person name="Watson M."/>
            <person name="Adriaenssens E.M."/>
            <person name="Foster-Nyarko E."/>
            <person name="Jarju S."/>
            <person name="Secka A."/>
            <person name="Antonio M."/>
            <person name="Oren A."/>
            <person name="Chaudhuri R.R."/>
            <person name="La Ragione R."/>
            <person name="Hildebrand F."/>
            <person name="Pallen M.J."/>
        </authorList>
    </citation>
    <scope>NUCLEOTIDE SEQUENCE</scope>
    <source>
        <strain evidence="2">CHK179-7159</strain>
    </source>
</reference>
<dbReference type="InterPro" id="IPR041420">
    <property type="entry name" value="PBECR4"/>
</dbReference>
<accession>A0A9D2I897</accession>
<gene>
    <name evidence="2" type="ORF">H9717_17015</name>
</gene>
<name>A0A9D2I897_9FIRM</name>
<protein>
    <recommendedName>
        <fullName evidence="1">Phage-Barnase-EndoU-ColicinE5/D-RelE like nuclease 4 domain-containing protein</fullName>
    </recommendedName>
</protein>
<comment type="caution">
    <text evidence="2">The sequence shown here is derived from an EMBL/GenBank/DDBJ whole genome shotgun (WGS) entry which is preliminary data.</text>
</comment>
<dbReference type="EMBL" id="DWYY01000204">
    <property type="protein sequence ID" value="HJA94790.1"/>
    <property type="molecule type" value="Genomic_DNA"/>
</dbReference>
<evidence type="ECO:0000313" key="2">
    <source>
        <dbReference type="EMBL" id="HJA94790.1"/>
    </source>
</evidence>
<organism evidence="2 3">
    <name type="scientific">Candidatus Eisenbergiella merdipullorum</name>
    <dbReference type="NCBI Taxonomy" id="2838553"/>
    <lineage>
        <taxon>Bacteria</taxon>
        <taxon>Bacillati</taxon>
        <taxon>Bacillota</taxon>
        <taxon>Clostridia</taxon>
        <taxon>Lachnospirales</taxon>
        <taxon>Lachnospiraceae</taxon>
        <taxon>Eisenbergiella</taxon>
    </lineage>
</organism>
<reference evidence="2" key="2">
    <citation type="submission" date="2021-04" db="EMBL/GenBank/DDBJ databases">
        <authorList>
            <person name="Gilroy R."/>
        </authorList>
    </citation>
    <scope>NUCLEOTIDE SEQUENCE</scope>
    <source>
        <strain evidence="2">CHK179-7159</strain>
    </source>
</reference>
<sequence>MRKKQENKNKIISQIESAAKSYKKYLVGKKFLYVFEGQCIEVLYKVQHFRHLTGVETILSAKRFFHNAVNNKLQSSHIFFSSKHPYGLCLKKLKHINEVATLAGSESFMLEEIITNTRTYKFGTTDLNFSICMNMETDETEKQTGI</sequence>
<evidence type="ECO:0000313" key="3">
    <source>
        <dbReference type="Proteomes" id="UP000886858"/>
    </source>
</evidence>
<proteinExistence type="predicted"/>
<evidence type="ECO:0000259" key="1">
    <source>
        <dbReference type="Pfam" id="PF18813"/>
    </source>
</evidence>
<dbReference type="AlphaFoldDB" id="A0A9D2I897"/>
<dbReference type="Pfam" id="PF18813">
    <property type="entry name" value="PBECR4"/>
    <property type="match status" value="1"/>
</dbReference>
<feature type="domain" description="Phage-Barnase-EndoU-ColicinE5/D-RelE like nuclease 4" evidence="1">
    <location>
        <begin position="15"/>
        <end position="131"/>
    </location>
</feature>
<dbReference type="Proteomes" id="UP000886858">
    <property type="component" value="Unassembled WGS sequence"/>
</dbReference>